<sequence>MSSVPEIVPDDIPREILGRVHDAVLRITVSRQGWHGPVESVGIRRVIAGGRSGALVLDVVLRAGSERRQRVMKIGPPAEIAAEFENFRCFLDDYPSAVCAPIQEVTDGAREGVEEPGAETECVVYAHVEDYAGRAEVPAVTLEDVVREAFGGRETELELARGLIVALFDAMATPFHNRQVVRAERSLRDLNPTLGPDLVVEPGVVAAELSYPEDVLQASLGEEGFVPGAPIRLADPAHSVVRVVLRPPGDGPIAGTVVSSRFAQRRARFDESFDTLERAADAVVADGVRTADPARGLRRVLTDPQLGRVRGVVHGDLNARNVMCVDGRPVLIDFAKTGDGQPVFADAAWLEISLLRDVFAELPYGELVRVQRLLALAVRLPQPGTDDHLAKLLQGKSETAFRILAKIRSSATRAYPREVVAWRDYLAQVHFAAYRTAKWEDEAQSAAKLRAVHAAAAAATEWLVDDDPFAHWTKPGEVLECLAGFADPSDAEAVDVVARLVAAVDRVGRPPLELNLHELSDRYVARHFVAEARELVIELSREHDDFLATVPEDRTKPLVLVGGAGSGKTRILRELAYRAAMDIVRPAGAAGRKMPRLLDAGRLLADGTEGVGLPREALVLGAVRLLVDGVDDVPFADRGRLFRYVAALHERFPRVAVVVASRNRDQAERAGLPTRQIDPWNPHCALRFIAGGRTRAPIPETDFPDLHRELDALGGATPGMLAMYVDVVRRRRRTIPLAEVYHEYFVARLGDIDPTGLAEAAEVSVDSGGPTPPPVPLEEFLARGILRREGGKVLFNHGIERDFFAAMALTLASEEQVCERARRFAWRPVTLLAARLPEVPDGVVATVVRTVATADPGFAARLVRLRPSLPCCSEFIAAQSAILGDPQQGQFAALTAVEALKVVGTPEALRQLRRRLTEESMPPSLLRPALSALIPQPSEPRDVTVPPGWLRDLLAELLDVGRPPEVQREVMRVTTAWSVRGLELLLAQLITAADHGVAQTADEKLSALKVVLPGALRTERPRLVAARLAEIERLLPTLWRDEEIRAAQAERVEQLRRLDDPAHWLPRLYSYGIRHEVAVRLKGELDDPVDLGALRRLADLDVGDANALAYRIIAEHPRLRDDLVLAADAGSPNSVLLIAAAAVKSAATVEHAAGLVAKLAEEDSGERIEGLAALAHAVAQADPARGFRISRNAARRLRERAVPARLHWPWTTMLAYTRPDPAELDVLLAEGVADAVAELAVLCTALDGASGDPVPLGEAARRFLLADRSDEPVVRALALCAAGLAEGLPQIAELISANDPGATASTIASGRYGRLELAPLAEVLPAYGQLALRSGEADTALRLLRGLDCTGQHPSVAEGKAIALGYLGDWIPVVEAAAGDGGRLDTAARRTLRKWVPGPATPASLCEPGAIASWLKARLTDAALPPGPRSLTRELLLEMEARHGALLPD</sequence>
<dbReference type="EMBL" id="FNSO01000004">
    <property type="protein sequence ID" value="SEC92424.1"/>
    <property type="molecule type" value="Genomic_DNA"/>
</dbReference>
<reference evidence="3" key="1">
    <citation type="submission" date="2016-10" db="EMBL/GenBank/DDBJ databases">
        <authorList>
            <person name="Varghese N."/>
            <person name="Submissions S."/>
        </authorList>
    </citation>
    <scope>NUCLEOTIDE SEQUENCE [LARGE SCALE GENOMIC DNA]</scope>
    <source>
        <strain evidence="3">DSM 44544</strain>
    </source>
</reference>
<dbReference type="InterPro" id="IPR027417">
    <property type="entry name" value="P-loop_NTPase"/>
</dbReference>
<protein>
    <recommendedName>
        <fullName evidence="1">Ternary complex associated domain-containing protein</fullName>
    </recommendedName>
</protein>
<dbReference type="InterPro" id="IPR045544">
    <property type="entry name" value="TCAD9"/>
</dbReference>
<dbReference type="RefSeq" id="WP_091312637.1">
    <property type="nucleotide sequence ID" value="NZ_FNSO01000004.1"/>
</dbReference>
<dbReference type="STRING" id="208445.SAMN04489727_5617"/>
<name>A0A1H4WIS0_9PSEU</name>
<dbReference type="InterPro" id="IPR011009">
    <property type="entry name" value="Kinase-like_dom_sf"/>
</dbReference>
<organism evidence="2 3">
    <name type="scientific">Amycolatopsis tolypomycina</name>
    <dbReference type="NCBI Taxonomy" id="208445"/>
    <lineage>
        <taxon>Bacteria</taxon>
        <taxon>Bacillati</taxon>
        <taxon>Actinomycetota</taxon>
        <taxon>Actinomycetes</taxon>
        <taxon>Pseudonocardiales</taxon>
        <taxon>Pseudonocardiaceae</taxon>
        <taxon>Amycolatopsis</taxon>
    </lineage>
</organism>
<accession>A0A1H4WIS0</accession>
<dbReference type="SUPFAM" id="SSF56112">
    <property type="entry name" value="Protein kinase-like (PK-like)"/>
    <property type="match status" value="1"/>
</dbReference>
<dbReference type="Proteomes" id="UP000199622">
    <property type="component" value="Unassembled WGS sequence"/>
</dbReference>
<gene>
    <name evidence="2" type="ORF">SAMN04489727_5617</name>
</gene>
<dbReference type="Pfam" id="PF19974">
    <property type="entry name" value="TCAD9"/>
    <property type="match status" value="1"/>
</dbReference>
<keyword evidence="3" id="KW-1185">Reference proteome</keyword>
<proteinExistence type="predicted"/>
<evidence type="ECO:0000259" key="1">
    <source>
        <dbReference type="Pfam" id="PF19974"/>
    </source>
</evidence>
<dbReference type="SUPFAM" id="SSF52540">
    <property type="entry name" value="P-loop containing nucleoside triphosphate hydrolases"/>
    <property type="match status" value="1"/>
</dbReference>
<evidence type="ECO:0000313" key="3">
    <source>
        <dbReference type="Proteomes" id="UP000199622"/>
    </source>
</evidence>
<feature type="domain" description="Ternary complex associated" evidence="1">
    <location>
        <begin position="44"/>
        <end position="436"/>
    </location>
</feature>
<evidence type="ECO:0000313" key="2">
    <source>
        <dbReference type="EMBL" id="SEC92424.1"/>
    </source>
</evidence>